<organism evidence="1 2">
    <name type="scientific">Entotheonella factor</name>
    <dbReference type="NCBI Taxonomy" id="1429438"/>
    <lineage>
        <taxon>Bacteria</taxon>
        <taxon>Pseudomonadati</taxon>
        <taxon>Nitrospinota/Tectimicrobiota group</taxon>
        <taxon>Candidatus Tectimicrobiota</taxon>
        <taxon>Candidatus Entotheonellia</taxon>
        <taxon>Candidatus Entotheonellales</taxon>
        <taxon>Candidatus Entotheonellaceae</taxon>
        <taxon>Candidatus Entotheonella</taxon>
    </lineage>
</organism>
<dbReference type="Proteomes" id="UP000019141">
    <property type="component" value="Unassembled WGS sequence"/>
</dbReference>
<sequence length="92" mass="10587">MDCCDWLWFTESIDDSGIPLLRQRTVPCRVDDHTYFTTRPIPPLRDTSLRMWLHLCLALLRPSRRVIGAQDTLSQMACSLSHDDEPQQTTAA</sequence>
<dbReference type="HOGENOM" id="CLU_2407780_0_0_7"/>
<accession>W4L8F6</accession>
<comment type="caution">
    <text evidence="1">The sequence shown here is derived from an EMBL/GenBank/DDBJ whole genome shotgun (WGS) entry which is preliminary data.</text>
</comment>
<evidence type="ECO:0000313" key="2">
    <source>
        <dbReference type="Proteomes" id="UP000019141"/>
    </source>
</evidence>
<name>W4L8F6_ENTF1</name>
<protein>
    <submittedName>
        <fullName evidence="1">Uncharacterized protein</fullName>
    </submittedName>
</protein>
<evidence type="ECO:0000313" key="1">
    <source>
        <dbReference type="EMBL" id="ETW93641.1"/>
    </source>
</evidence>
<keyword evidence="2" id="KW-1185">Reference proteome</keyword>
<proteinExistence type="predicted"/>
<dbReference type="EMBL" id="AZHW01001198">
    <property type="protein sequence ID" value="ETW93641.1"/>
    <property type="molecule type" value="Genomic_DNA"/>
</dbReference>
<dbReference type="AlphaFoldDB" id="W4L8F6"/>
<gene>
    <name evidence="1" type="ORF">ETSY1_38355</name>
</gene>
<reference evidence="1 2" key="1">
    <citation type="journal article" date="2014" name="Nature">
        <title>An environmental bacterial taxon with a large and distinct metabolic repertoire.</title>
        <authorList>
            <person name="Wilson M.C."/>
            <person name="Mori T."/>
            <person name="Ruckert C."/>
            <person name="Uria A.R."/>
            <person name="Helf M.J."/>
            <person name="Takada K."/>
            <person name="Gernert C."/>
            <person name="Steffens U.A."/>
            <person name="Heycke N."/>
            <person name="Schmitt S."/>
            <person name="Rinke C."/>
            <person name="Helfrich E.J."/>
            <person name="Brachmann A.O."/>
            <person name="Gurgui C."/>
            <person name="Wakimoto T."/>
            <person name="Kracht M."/>
            <person name="Crusemann M."/>
            <person name="Hentschel U."/>
            <person name="Abe I."/>
            <person name="Matsunaga S."/>
            <person name="Kalinowski J."/>
            <person name="Takeyama H."/>
            <person name="Piel J."/>
        </authorList>
    </citation>
    <scope>NUCLEOTIDE SEQUENCE [LARGE SCALE GENOMIC DNA]</scope>
    <source>
        <strain evidence="2">TSY1</strain>
    </source>
</reference>